<gene>
    <name evidence="13" type="ORF">EI74_0166</name>
</gene>
<dbReference type="GO" id="GO:0005524">
    <property type="term" value="F:ATP binding"/>
    <property type="evidence" value="ECO:0007669"/>
    <property type="project" value="UniProtKB-KW"/>
</dbReference>
<keyword evidence="5" id="KW-0808">Transferase</keyword>
<dbReference type="RefSeq" id="WP_094254344.1">
    <property type="nucleotide sequence ID" value="NZ_NNCE01000001.1"/>
</dbReference>
<evidence type="ECO:0000256" key="1">
    <source>
        <dbReference type="ARBA" id="ARBA00004496"/>
    </source>
</evidence>
<evidence type="ECO:0000256" key="2">
    <source>
        <dbReference type="ARBA" id="ARBA00007663"/>
    </source>
</evidence>
<evidence type="ECO:0000256" key="4">
    <source>
        <dbReference type="ARBA" id="ARBA00022490"/>
    </source>
</evidence>
<evidence type="ECO:0000259" key="12">
    <source>
        <dbReference type="PROSITE" id="PS51163"/>
    </source>
</evidence>
<evidence type="ECO:0000256" key="8">
    <source>
        <dbReference type="ARBA" id="ARBA00022741"/>
    </source>
</evidence>
<dbReference type="PANTHER" id="PTHR17490">
    <property type="entry name" value="SUA5"/>
    <property type="match status" value="1"/>
</dbReference>
<evidence type="ECO:0000256" key="3">
    <source>
        <dbReference type="ARBA" id="ARBA00012584"/>
    </source>
</evidence>
<dbReference type="EC" id="2.7.7.87" evidence="3"/>
<dbReference type="PROSITE" id="PS51163">
    <property type="entry name" value="YRDC"/>
    <property type="match status" value="1"/>
</dbReference>
<dbReference type="GO" id="GO:0003725">
    <property type="term" value="F:double-stranded RNA binding"/>
    <property type="evidence" value="ECO:0007669"/>
    <property type="project" value="InterPro"/>
</dbReference>
<dbReference type="OrthoDB" id="397661at2"/>
<evidence type="ECO:0000313" key="14">
    <source>
        <dbReference type="Proteomes" id="UP000295518"/>
    </source>
</evidence>
<comment type="subcellular location">
    <subcellularLocation>
        <location evidence="1">Cytoplasm</location>
    </subcellularLocation>
</comment>
<sequence length="163" mass="18363">MVIKTTVDKISSDEIVVFTTDTVLGLAISAKIEDNWKKLAILKKRNIDKKIIILAADIEDIKKITKWNNEAQRLSDLYWPGAVSLIINGIGFRIPNQKKLLEFLKINGPMFATSANISDQPVAQTLEETSLIFPQINSFYYFGKHSGKASKIIDVDNNKILRN</sequence>
<comment type="caution">
    <text evidence="13">The sequence shown here is derived from an EMBL/GenBank/DDBJ whole genome shotgun (WGS) entry which is preliminary data.</text>
</comment>
<dbReference type="InterPro" id="IPR006070">
    <property type="entry name" value="Sua5-like_dom"/>
</dbReference>
<comment type="similarity">
    <text evidence="2">Belongs to the SUA5 family.</text>
</comment>
<dbReference type="GO" id="GO:0000049">
    <property type="term" value="F:tRNA binding"/>
    <property type="evidence" value="ECO:0007669"/>
    <property type="project" value="TreeGrafter"/>
</dbReference>
<name>A0A4R6IGY7_9MOLU</name>
<dbReference type="InterPro" id="IPR017945">
    <property type="entry name" value="DHBP_synth_RibB-like_a/b_dom"/>
</dbReference>
<proteinExistence type="inferred from homology"/>
<dbReference type="GO" id="GO:0006450">
    <property type="term" value="P:regulation of translational fidelity"/>
    <property type="evidence" value="ECO:0007669"/>
    <property type="project" value="TreeGrafter"/>
</dbReference>
<dbReference type="GO" id="GO:0061710">
    <property type="term" value="F:L-threonylcarbamoyladenylate synthase"/>
    <property type="evidence" value="ECO:0007669"/>
    <property type="project" value="UniProtKB-EC"/>
</dbReference>
<evidence type="ECO:0000256" key="11">
    <source>
        <dbReference type="ARBA" id="ARBA00048366"/>
    </source>
</evidence>
<evidence type="ECO:0000256" key="6">
    <source>
        <dbReference type="ARBA" id="ARBA00022694"/>
    </source>
</evidence>
<dbReference type="Pfam" id="PF01300">
    <property type="entry name" value="Sua5_yciO_yrdC"/>
    <property type="match status" value="1"/>
</dbReference>
<dbReference type="Gene3D" id="3.90.870.10">
    <property type="entry name" value="DHBP synthase"/>
    <property type="match status" value="1"/>
</dbReference>
<dbReference type="AlphaFoldDB" id="A0A4R6IGY7"/>
<keyword evidence="6" id="KW-0819">tRNA processing</keyword>
<evidence type="ECO:0000256" key="10">
    <source>
        <dbReference type="ARBA" id="ARBA00029774"/>
    </source>
</evidence>
<evidence type="ECO:0000256" key="9">
    <source>
        <dbReference type="ARBA" id="ARBA00022840"/>
    </source>
</evidence>
<feature type="domain" description="YrdC-like" evidence="12">
    <location>
        <begin position="1"/>
        <end position="163"/>
    </location>
</feature>
<evidence type="ECO:0000256" key="5">
    <source>
        <dbReference type="ARBA" id="ARBA00022679"/>
    </source>
</evidence>
<protein>
    <recommendedName>
        <fullName evidence="10">L-threonylcarbamoyladenylate synthase</fullName>
        <ecNumber evidence="3">2.7.7.87</ecNumber>
    </recommendedName>
    <alternativeName>
        <fullName evidence="10">L-threonylcarbamoyladenylate synthase</fullName>
    </alternativeName>
</protein>
<keyword evidence="8" id="KW-0547">Nucleotide-binding</keyword>
<dbReference type="SUPFAM" id="SSF55821">
    <property type="entry name" value="YrdC/RibB"/>
    <property type="match status" value="1"/>
</dbReference>
<keyword evidence="7" id="KW-0548">Nucleotidyltransferase</keyword>
<keyword evidence="4" id="KW-0963">Cytoplasm</keyword>
<keyword evidence="9" id="KW-0067">ATP-binding</keyword>
<dbReference type="InterPro" id="IPR050156">
    <property type="entry name" value="TC-AMP_synthase_SUA5"/>
</dbReference>
<comment type="catalytic activity">
    <reaction evidence="11">
        <text>L-threonine + hydrogencarbonate + ATP = L-threonylcarbamoyladenylate + diphosphate + H2O</text>
        <dbReference type="Rhea" id="RHEA:36407"/>
        <dbReference type="ChEBI" id="CHEBI:15377"/>
        <dbReference type="ChEBI" id="CHEBI:17544"/>
        <dbReference type="ChEBI" id="CHEBI:30616"/>
        <dbReference type="ChEBI" id="CHEBI:33019"/>
        <dbReference type="ChEBI" id="CHEBI:57926"/>
        <dbReference type="ChEBI" id="CHEBI:73682"/>
        <dbReference type="EC" id="2.7.7.87"/>
    </reaction>
</comment>
<dbReference type="EMBL" id="SNWN01000009">
    <property type="protein sequence ID" value="TDO21146.1"/>
    <property type="molecule type" value="Genomic_DNA"/>
</dbReference>
<dbReference type="Proteomes" id="UP000295518">
    <property type="component" value="Unassembled WGS sequence"/>
</dbReference>
<dbReference type="GO" id="GO:0008033">
    <property type="term" value="P:tRNA processing"/>
    <property type="evidence" value="ECO:0007669"/>
    <property type="project" value="UniProtKB-KW"/>
</dbReference>
<evidence type="ECO:0000313" key="13">
    <source>
        <dbReference type="EMBL" id="TDO21146.1"/>
    </source>
</evidence>
<reference evidence="13 14" key="1">
    <citation type="submission" date="2019-03" db="EMBL/GenBank/DDBJ databases">
        <title>Genomic Encyclopedia of Archaeal and Bacterial Type Strains, Phase II (KMG-II): from individual species to whole genera.</title>
        <authorList>
            <person name="Goeker M."/>
        </authorList>
    </citation>
    <scope>NUCLEOTIDE SEQUENCE [LARGE SCALE GENOMIC DNA]</scope>
    <source>
        <strain evidence="13 14">ATCC 700618</strain>
    </source>
</reference>
<dbReference type="PANTHER" id="PTHR17490:SF16">
    <property type="entry name" value="THREONYLCARBAMOYL-AMP SYNTHASE"/>
    <property type="match status" value="1"/>
</dbReference>
<dbReference type="GO" id="GO:0005737">
    <property type="term" value="C:cytoplasm"/>
    <property type="evidence" value="ECO:0007669"/>
    <property type="project" value="UniProtKB-SubCell"/>
</dbReference>
<evidence type="ECO:0000256" key="7">
    <source>
        <dbReference type="ARBA" id="ARBA00022695"/>
    </source>
</evidence>
<organism evidence="13 14">
    <name type="scientific">Mycoplasma testudineum</name>
    <dbReference type="NCBI Taxonomy" id="244584"/>
    <lineage>
        <taxon>Bacteria</taxon>
        <taxon>Bacillati</taxon>
        <taxon>Mycoplasmatota</taxon>
        <taxon>Mollicutes</taxon>
        <taxon>Mycoplasmataceae</taxon>
        <taxon>Mycoplasma</taxon>
    </lineage>
</organism>
<keyword evidence="14" id="KW-1185">Reference proteome</keyword>
<accession>A0A4R6IGY7</accession>